<keyword evidence="7" id="KW-0442">Lipid degradation</keyword>
<dbReference type="AlphaFoldDB" id="A0AAV0MJ42"/>
<evidence type="ECO:0000256" key="5">
    <source>
        <dbReference type="ARBA" id="ARBA00022801"/>
    </source>
</evidence>
<sequence length="398" mass="44015">MLRVALHYTSTSCSLSTAATPCAPFTPLPKLGKKWSEYQGLNYWSGLLDPIDDTLRAVILRYGQFVDAAYDSFDFDPSSPAYGTCKFTRASLLSGRGFTGYRVTKFLHATCGLHLPRCRWTPSPRSTWIGYVAVCQDKDEIDRLGRRDVVIALRGTATCLEWLENLRATLTCLDDCGAGDARPMVESGFLSMYTSGTATCPSLQSTVKAEVARIMRTYGAHGEAPLSFTVAGHSLGAALATLAAHDINSTFADVPMVTVMSFGGPRVGNRSFRRRLERGGTRILRIVNSDDFITKVPGFVVDNSKNNNNNHNNRAGEFPMWVKKRVEHTPWGYDEVGKELQLRSGESPYIFKRDVATCHELSTYLHLVDGLASSTCPLRATARKMFNEDFWCGKVGIF</sequence>
<keyword evidence="4" id="KW-0934">Plastid</keyword>
<keyword evidence="5" id="KW-0378">Hydrolase</keyword>
<keyword evidence="3" id="KW-0150">Chloroplast</keyword>
<dbReference type="InterPro" id="IPR029058">
    <property type="entry name" value="AB_hydrolase_fold"/>
</dbReference>
<dbReference type="GO" id="GO:0047714">
    <property type="term" value="F:galactolipase activity"/>
    <property type="evidence" value="ECO:0007669"/>
    <property type="project" value="UniProtKB-ARBA"/>
</dbReference>
<evidence type="ECO:0000313" key="11">
    <source>
        <dbReference type="Proteomes" id="UP001154282"/>
    </source>
</evidence>
<comment type="subcellular location">
    <subcellularLocation>
        <location evidence="1">Plastid</location>
        <location evidence="1">Chloroplast</location>
    </subcellularLocation>
</comment>
<organism evidence="10 11">
    <name type="scientific">Linum tenue</name>
    <dbReference type="NCBI Taxonomy" id="586396"/>
    <lineage>
        <taxon>Eukaryota</taxon>
        <taxon>Viridiplantae</taxon>
        <taxon>Streptophyta</taxon>
        <taxon>Embryophyta</taxon>
        <taxon>Tracheophyta</taxon>
        <taxon>Spermatophyta</taxon>
        <taxon>Magnoliopsida</taxon>
        <taxon>eudicotyledons</taxon>
        <taxon>Gunneridae</taxon>
        <taxon>Pentapetalae</taxon>
        <taxon>rosids</taxon>
        <taxon>fabids</taxon>
        <taxon>Malpighiales</taxon>
        <taxon>Linaceae</taxon>
        <taxon>Linum</taxon>
    </lineage>
</organism>
<dbReference type="GO" id="GO:0009507">
    <property type="term" value="C:chloroplast"/>
    <property type="evidence" value="ECO:0007669"/>
    <property type="project" value="UniProtKB-SubCell"/>
</dbReference>
<name>A0AAV0MJ42_9ROSI</name>
<evidence type="ECO:0000313" key="10">
    <source>
        <dbReference type="EMBL" id="CAI0445976.1"/>
    </source>
</evidence>
<evidence type="ECO:0000256" key="7">
    <source>
        <dbReference type="ARBA" id="ARBA00022963"/>
    </source>
</evidence>
<dbReference type="SUPFAM" id="SSF53474">
    <property type="entry name" value="alpha/beta-Hydrolases"/>
    <property type="match status" value="1"/>
</dbReference>
<evidence type="ECO:0000256" key="3">
    <source>
        <dbReference type="ARBA" id="ARBA00022528"/>
    </source>
</evidence>
<accession>A0AAV0MJ42</accession>
<keyword evidence="8" id="KW-0443">Lipid metabolism</keyword>
<dbReference type="PANTHER" id="PTHR31403">
    <property type="entry name" value="PHOSPHOLIPASE A1-IBETA2, CHLOROPLASTIC"/>
    <property type="match status" value="1"/>
</dbReference>
<dbReference type="GO" id="GO:0008970">
    <property type="term" value="F:phospholipase A1 activity"/>
    <property type="evidence" value="ECO:0007669"/>
    <property type="project" value="UniProtKB-ARBA"/>
</dbReference>
<reference evidence="10" key="1">
    <citation type="submission" date="2022-08" db="EMBL/GenBank/DDBJ databases">
        <authorList>
            <person name="Gutierrez-Valencia J."/>
        </authorList>
    </citation>
    <scope>NUCLEOTIDE SEQUENCE</scope>
</reference>
<evidence type="ECO:0000256" key="8">
    <source>
        <dbReference type="ARBA" id="ARBA00023098"/>
    </source>
</evidence>
<feature type="domain" description="Fungal lipase-type" evidence="9">
    <location>
        <begin position="150"/>
        <end position="299"/>
    </location>
</feature>
<comment type="similarity">
    <text evidence="2">Belongs to the AB hydrolase superfamily. Lipase family.</text>
</comment>
<gene>
    <name evidence="10" type="ORF">LITE_LOCUS28826</name>
</gene>
<dbReference type="PANTHER" id="PTHR31403:SF8">
    <property type="entry name" value="PHOSPHOLIPASE A(1) DAD1, CHLOROPLASTIC-LIKE"/>
    <property type="match status" value="1"/>
</dbReference>
<evidence type="ECO:0000256" key="2">
    <source>
        <dbReference type="ARBA" id="ARBA00010701"/>
    </source>
</evidence>
<dbReference type="GO" id="GO:0016042">
    <property type="term" value="P:lipid catabolic process"/>
    <property type="evidence" value="ECO:0007669"/>
    <property type="project" value="UniProtKB-KW"/>
</dbReference>
<protein>
    <recommendedName>
        <fullName evidence="9">Fungal lipase-type domain-containing protein</fullName>
    </recommendedName>
</protein>
<dbReference type="Proteomes" id="UP001154282">
    <property type="component" value="Unassembled WGS sequence"/>
</dbReference>
<dbReference type="Gene3D" id="3.40.50.1820">
    <property type="entry name" value="alpha/beta hydrolase"/>
    <property type="match status" value="1"/>
</dbReference>
<evidence type="ECO:0000259" key="9">
    <source>
        <dbReference type="Pfam" id="PF01764"/>
    </source>
</evidence>
<keyword evidence="11" id="KW-1185">Reference proteome</keyword>
<keyword evidence="6" id="KW-0809">Transit peptide</keyword>
<proteinExistence type="inferred from homology"/>
<evidence type="ECO:0000256" key="6">
    <source>
        <dbReference type="ARBA" id="ARBA00022946"/>
    </source>
</evidence>
<evidence type="ECO:0000256" key="4">
    <source>
        <dbReference type="ARBA" id="ARBA00022640"/>
    </source>
</evidence>
<comment type="caution">
    <text evidence="10">The sequence shown here is derived from an EMBL/GenBank/DDBJ whole genome shotgun (WGS) entry which is preliminary data.</text>
</comment>
<dbReference type="InterPro" id="IPR002921">
    <property type="entry name" value="Fungal_lipase-type"/>
</dbReference>
<dbReference type="EMBL" id="CAMGYJ010000007">
    <property type="protein sequence ID" value="CAI0445976.1"/>
    <property type="molecule type" value="Genomic_DNA"/>
</dbReference>
<dbReference type="CDD" id="cd00519">
    <property type="entry name" value="Lipase_3"/>
    <property type="match status" value="1"/>
</dbReference>
<evidence type="ECO:0000256" key="1">
    <source>
        <dbReference type="ARBA" id="ARBA00004229"/>
    </source>
</evidence>
<dbReference type="Pfam" id="PF01764">
    <property type="entry name" value="Lipase_3"/>
    <property type="match status" value="1"/>
</dbReference>